<reference evidence="2 3" key="1">
    <citation type="journal article" date="2020" name="Nat. Food">
        <title>A phased Vanilla planifolia genome enables genetic improvement of flavour and production.</title>
        <authorList>
            <person name="Hasing T."/>
            <person name="Tang H."/>
            <person name="Brym M."/>
            <person name="Khazi F."/>
            <person name="Huang T."/>
            <person name="Chambers A.H."/>
        </authorList>
    </citation>
    <scope>NUCLEOTIDE SEQUENCE [LARGE SCALE GENOMIC DNA]</scope>
    <source>
        <tissue evidence="2">Leaf</tissue>
    </source>
</reference>
<dbReference type="EMBL" id="JADCNL010000005">
    <property type="protein sequence ID" value="KAG0479544.1"/>
    <property type="molecule type" value="Genomic_DNA"/>
</dbReference>
<dbReference type="Gene3D" id="6.10.140.1150">
    <property type="match status" value="1"/>
</dbReference>
<dbReference type="InterPro" id="IPR037239">
    <property type="entry name" value="OSBP_sf"/>
</dbReference>
<dbReference type="GO" id="GO:0005829">
    <property type="term" value="C:cytosol"/>
    <property type="evidence" value="ECO:0007669"/>
    <property type="project" value="TreeGrafter"/>
</dbReference>
<sequence>MNAPDLFFDIIPVPGAHWGGKVSIRCKESGLEAELIFYKSQSFFGFGGNSRAIKGKVFDSKTLKTMYEIEGQWDRTVLMKDVQSGDTVELYDAGEAISKLSTPLVKNPEASNLKEMKPTESAMVWGEVSKAILLGNWDKAREEKRKVEEGKDVKKGKELQRRLGSKALQDFSQQGGFLGLLAIESLGSSSANYHPM</sequence>
<dbReference type="Proteomes" id="UP000636800">
    <property type="component" value="Chromosome 5"/>
</dbReference>
<accession>A0A835UXH8</accession>
<comment type="caution">
    <text evidence="2">The sequence shown here is derived from an EMBL/GenBank/DDBJ whole genome shotgun (WGS) entry which is preliminary data.</text>
</comment>
<evidence type="ECO:0000256" key="1">
    <source>
        <dbReference type="ARBA" id="ARBA00008842"/>
    </source>
</evidence>
<proteinExistence type="inferred from homology"/>
<evidence type="ECO:0000313" key="2">
    <source>
        <dbReference type="EMBL" id="KAG0479544.1"/>
    </source>
</evidence>
<dbReference type="GO" id="GO:0016020">
    <property type="term" value="C:membrane"/>
    <property type="evidence" value="ECO:0007669"/>
    <property type="project" value="TreeGrafter"/>
</dbReference>
<dbReference type="PANTHER" id="PTHR10972">
    <property type="entry name" value="OXYSTEROL-BINDING PROTEIN-RELATED"/>
    <property type="match status" value="1"/>
</dbReference>
<dbReference type="GO" id="GO:0032934">
    <property type="term" value="F:sterol binding"/>
    <property type="evidence" value="ECO:0007669"/>
    <property type="project" value="TreeGrafter"/>
</dbReference>
<name>A0A835UXH8_VANPL</name>
<comment type="similarity">
    <text evidence="1">Belongs to the OSBP family.</text>
</comment>
<protein>
    <submittedName>
        <fullName evidence="2">Uncharacterized protein</fullName>
    </submittedName>
</protein>
<dbReference type="OrthoDB" id="689350at2759"/>
<dbReference type="AlphaFoldDB" id="A0A835UXH8"/>
<dbReference type="SUPFAM" id="SSF144000">
    <property type="entry name" value="Oxysterol-binding protein-like"/>
    <property type="match status" value="1"/>
</dbReference>
<evidence type="ECO:0000313" key="3">
    <source>
        <dbReference type="Proteomes" id="UP000636800"/>
    </source>
</evidence>
<keyword evidence="3" id="KW-1185">Reference proteome</keyword>
<dbReference type="PANTHER" id="PTHR10972:SF102">
    <property type="entry name" value="OXYSTEROL-BINDING PROTEIN"/>
    <property type="match status" value="1"/>
</dbReference>
<dbReference type="Gene3D" id="2.40.160.120">
    <property type="match status" value="1"/>
</dbReference>
<dbReference type="InterPro" id="IPR000648">
    <property type="entry name" value="Oxysterol-bd"/>
</dbReference>
<dbReference type="Pfam" id="PF01237">
    <property type="entry name" value="Oxysterol_BP"/>
    <property type="match status" value="1"/>
</dbReference>
<organism evidence="2 3">
    <name type="scientific">Vanilla planifolia</name>
    <name type="common">Vanilla</name>
    <dbReference type="NCBI Taxonomy" id="51239"/>
    <lineage>
        <taxon>Eukaryota</taxon>
        <taxon>Viridiplantae</taxon>
        <taxon>Streptophyta</taxon>
        <taxon>Embryophyta</taxon>
        <taxon>Tracheophyta</taxon>
        <taxon>Spermatophyta</taxon>
        <taxon>Magnoliopsida</taxon>
        <taxon>Liliopsida</taxon>
        <taxon>Asparagales</taxon>
        <taxon>Orchidaceae</taxon>
        <taxon>Vanilloideae</taxon>
        <taxon>Vanilleae</taxon>
        <taxon>Vanilla</taxon>
    </lineage>
</organism>
<gene>
    <name evidence="2" type="ORF">HPP92_010402</name>
</gene>